<organism evidence="1 2">
    <name type="scientific">Evansella cellulosilytica (strain ATCC 21833 / DSM 2522 / FERM P-1141 / JCM 9156 / N-4)</name>
    <name type="common">Bacillus cellulosilyticus</name>
    <dbReference type="NCBI Taxonomy" id="649639"/>
    <lineage>
        <taxon>Bacteria</taxon>
        <taxon>Bacillati</taxon>
        <taxon>Bacillota</taxon>
        <taxon>Bacilli</taxon>
        <taxon>Bacillales</taxon>
        <taxon>Bacillaceae</taxon>
        <taxon>Evansella</taxon>
    </lineage>
</organism>
<name>E6TXB8_EVAC2</name>
<accession>E6TXB8</accession>
<keyword evidence="2" id="KW-1185">Reference proteome</keyword>
<protein>
    <submittedName>
        <fullName evidence="1">Uncharacterized protein</fullName>
    </submittedName>
</protein>
<dbReference type="Proteomes" id="UP000001401">
    <property type="component" value="Chromosome"/>
</dbReference>
<gene>
    <name evidence="1" type="ordered locus">Bcell_4083</name>
</gene>
<dbReference type="AlphaFoldDB" id="E6TXB8"/>
<sequence>MIEISLILREDRIYERKPVRHTLKMFYLRENYFLRLEGGFPRDYNTNW</sequence>
<proteinExistence type="predicted"/>
<dbReference type="KEGG" id="bco:Bcell_4083"/>
<dbReference type="HOGENOM" id="CLU_3149326_0_0_9"/>
<evidence type="ECO:0000313" key="1">
    <source>
        <dbReference type="EMBL" id="ADU32313.1"/>
    </source>
</evidence>
<reference evidence="1" key="1">
    <citation type="submission" date="2010-12" db="EMBL/GenBank/DDBJ databases">
        <title>Complete sequence of Bacillus cellulosilyticus DSM 2522.</title>
        <authorList>
            <consortium name="US DOE Joint Genome Institute"/>
            <person name="Lucas S."/>
            <person name="Copeland A."/>
            <person name="Lapidus A."/>
            <person name="Cheng J.-F."/>
            <person name="Bruce D."/>
            <person name="Goodwin L."/>
            <person name="Pitluck S."/>
            <person name="Chertkov O."/>
            <person name="Detter J.C."/>
            <person name="Han C."/>
            <person name="Tapia R."/>
            <person name="Land M."/>
            <person name="Hauser L."/>
            <person name="Jeffries C."/>
            <person name="Kyrpides N."/>
            <person name="Ivanova N."/>
            <person name="Mikhailova N."/>
            <person name="Brumm P."/>
            <person name="Mead D."/>
            <person name="Woyke T."/>
        </authorList>
    </citation>
    <scope>NUCLEOTIDE SEQUENCE [LARGE SCALE GENOMIC DNA]</scope>
    <source>
        <strain evidence="1">DSM 2522</strain>
    </source>
</reference>
<dbReference type="EMBL" id="CP002394">
    <property type="protein sequence ID" value="ADU32313.1"/>
    <property type="molecule type" value="Genomic_DNA"/>
</dbReference>
<evidence type="ECO:0000313" key="2">
    <source>
        <dbReference type="Proteomes" id="UP000001401"/>
    </source>
</evidence>